<keyword evidence="3" id="KW-1185">Reference proteome</keyword>
<evidence type="ECO:0000313" key="3">
    <source>
        <dbReference type="Proteomes" id="UP000054477"/>
    </source>
</evidence>
<dbReference type="PANTHER" id="PTHR24401:SF29">
    <property type="entry name" value="SI:CH211-243P7.3-RELATED"/>
    <property type="match status" value="1"/>
</dbReference>
<dbReference type="Proteomes" id="UP000054477">
    <property type="component" value="Unassembled WGS sequence"/>
</dbReference>
<dbReference type="InterPro" id="IPR036397">
    <property type="entry name" value="RNaseH_sf"/>
</dbReference>
<dbReference type="AlphaFoldDB" id="A0A0C9WQL2"/>
<dbReference type="OrthoDB" id="1920326at2759"/>
<reference evidence="3" key="2">
    <citation type="submission" date="2015-01" db="EMBL/GenBank/DDBJ databases">
        <title>Evolutionary Origins and Diversification of the Mycorrhizal Mutualists.</title>
        <authorList>
            <consortium name="DOE Joint Genome Institute"/>
            <consortium name="Mycorrhizal Genomics Consortium"/>
            <person name="Kohler A."/>
            <person name="Kuo A."/>
            <person name="Nagy L.G."/>
            <person name="Floudas D."/>
            <person name="Copeland A."/>
            <person name="Barry K.W."/>
            <person name="Cichocki N."/>
            <person name="Veneault-Fourrey C."/>
            <person name="LaButti K."/>
            <person name="Lindquist E.A."/>
            <person name="Lipzen A."/>
            <person name="Lundell T."/>
            <person name="Morin E."/>
            <person name="Murat C."/>
            <person name="Riley R."/>
            <person name="Ohm R."/>
            <person name="Sun H."/>
            <person name="Tunlid A."/>
            <person name="Henrissat B."/>
            <person name="Grigoriev I.V."/>
            <person name="Hibbett D.S."/>
            <person name="Martin F."/>
        </authorList>
    </citation>
    <scope>NUCLEOTIDE SEQUENCE [LARGE SCALE GENOMIC DNA]</scope>
    <source>
        <strain evidence="3">LaAM-08-1</strain>
    </source>
</reference>
<evidence type="ECO:0000313" key="2">
    <source>
        <dbReference type="EMBL" id="KIK00630.1"/>
    </source>
</evidence>
<feature type="non-terminal residue" evidence="2">
    <location>
        <position position="1"/>
    </location>
</feature>
<dbReference type="InterPro" id="IPR046616">
    <property type="entry name" value="DUF6729"/>
</dbReference>
<reference evidence="2 3" key="1">
    <citation type="submission" date="2014-04" db="EMBL/GenBank/DDBJ databases">
        <authorList>
            <consortium name="DOE Joint Genome Institute"/>
            <person name="Kuo A."/>
            <person name="Kohler A."/>
            <person name="Nagy L.G."/>
            <person name="Floudas D."/>
            <person name="Copeland A."/>
            <person name="Barry K.W."/>
            <person name="Cichocki N."/>
            <person name="Veneault-Fourrey C."/>
            <person name="LaButti K."/>
            <person name="Lindquist E.A."/>
            <person name="Lipzen A."/>
            <person name="Lundell T."/>
            <person name="Morin E."/>
            <person name="Murat C."/>
            <person name="Sun H."/>
            <person name="Tunlid A."/>
            <person name="Henrissat B."/>
            <person name="Grigoriev I.V."/>
            <person name="Hibbett D.S."/>
            <person name="Martin F."/>
            <person name="Nordberg H.P."/>
            <person name="Cantor M.N."/>
            <person name="Hua S.X."/>
        </authorList>
    </citation>
    <scope>NUCLEOTIDE SEQUENCE [LARGE SCALE GENOMIC DNA]</scope>
    <source>
        <strain evidence="2 3">LaAM-08-1</strain>
    </source>
</reference>
<dbReference type="GO" id="GO:0003676">
    <property type="term" value="F:nucleic acid binding"/>
    <property type="evidence" value="ECO:0007669"/>
    <property type="project" value="InterPro"/>
</dbReference>
<organism evidence="2 3">
    <name type="scientific">Laccaria amethystina LaAM-08-1</name>
    <dbReference type="NCBI Taxonomy" id="1095629"/>
    <lineage>
        <taxon>Eukaryota</taxon>
        <taxon>Fungi</taxon>
        <taxon>Dikarya</taxon>
        <taxon>Basidiomycota</taxon>
        <taxon>Agaricomycotina</taxon>
        <taxon>Agaricomycetes</taxon>
        <taxon>Agaricomycetidae</taxon>
        <taxon>Agaricales</taxon>
        <taxon>Agaricineae</taxon>
        <taxon>Hydnangiaceae</taxon>
        <taxon>Laccaria</taxon>
    </lineage>
</organism>
<dbReference type="Pfam" id="PF20499">
    <property type="entry name" value="DUF6729"/>
    <property type="match status" value="1"/>
</dbReference>
<name>A0A0C9WQL2_9AGAR</name>
<feature type="domain" description="DUF6729" evidence="1">
    <location>
        <begin position="27"/>
        <end position="244"/>
    </location>
</feature>
<dbReference type="PANTHER" id="PTHR24401">
    <property type="entry name" value="SI:CH211-243P7.3-RELATED"/>
    <property type="match status" value="1"/>
</dbReference>
<dbReference type="HOGENOM" id="CLU_019100_1_0_1"/>
<evidence type="ECO:0000259" key="1">
    <source>
        <dbReference type="Pfam" id="PF20499"/>
    </source>
</evidence>
<protein>
    <recommendedName>
        <fullName evidence="1">DUF6729 domain-containing protein</fullName>
    </recommendedName>
</protein>
<accession>A0A0C9WQL2</accession>
<dbReference type="STRING" id="1095629.A0A0C9WQL2"/>
<sequence>RRPLPAWLLQLFKAKIEESKRRDANGLPPLYAELQTFWFPQKAMFFILQKPDVSPPDLYNPRFFLWDPEALCSHIPCPNCQRPLHRHTHISHPRRCVDADSTFWMLGYHYRCHWCINSKSGRNTLTFQSWDPRILQVLPPHLAAEFPVQMSYRTAMSNTLFSWMRSCFQNGMGSKQFCDALRVQHLLSHDKLQLQYLQHLALRRDGLDHWTGRQYEAFLPFDDVSSHGRHGFTPSSQWLRDMYCKFIEQYQHVFNQHIAMLTAEICAIDHSHKITKHIARVDGEQVFTALLTVTNEKGQIRAINFVATKSHSQFELALVHMRESLVRYGHLQPKIFFTDMPVDRQFLENVFASLCEEVVPVEKYAHLEPFDILSAVEILPKDTIASINDALSTILDDVPQDDGYIVVGFDLEWNVELSPQGYVRNGGKTAVIQIAYQNRVYVLQVSEMLAKGQLPHKLQLLLSHSRIRKAGRLVNSDLLRLQDMCLSSSSFVSGLDLAKYAKERCIIANISKCSLSDLCALVLQKCLNKNVPERIS</sequence>
<feature type="non-terminal residue" evidence="2">
    <location>
        <position position="536"/>
    </location>
</feature>
<dbReference type="Gene3D" id="3.30.420.10">
    <property type="entry name" value="Ribonuclease H-like superfamily/Ribonuclease H"/>
    <property type="match status" value="1"/>
</dbReference>
<dbReference type="EMBL" id="KN838621">
    <property type="protein sequence ID" value="KIK00630.1"/>
    <property type="molecule type" value="Genomic_DNA"/>
</dbReference>
<dbReference type="SUPFAM" id="SSF53098">
    <property type="entry name" value="Ribonuclease H-like"/>
    <property type="match status" value="1"/>
</dbReference>
<gene>
    <name evidence="2" type="ORF">K443DRAFT_69050</name>
</gene>
<dbReference type="InterPro" id="IPR012337">
    <property type="entry name" value="RNaseH-like_sf"/>
</dbReference>
<proteinExistence type="predicted"/>